<gene>
    <name evidence="2" type="ORF">F9L08_28950</name>
</gene>
<accession>A0A6L3Y8M0</accession>
<evidence type="ECO:0000313" key="2">
    <source>
        <dbReference type="EMBL" id="KAB2673907.1"/>
    </source>
</evidence>
<dbReference type="SUPFAM" id="SSF53756">
    <property type="entry name" value="UDP-Glycosyltransferase/glycogen phosphorylase"/>
    <property type="match status" value="1"/>
</dbReference>
<keyword evidence="2" id="KW-0808">Transferase</keyword>
<dbReference type="AlphaFoldDB" id="A0A6L3Y8M0"/>
<dbReference type="Gene3D" id="3.40.50.2000">
    <property type="entry name" value="Glycogen Phosphorylase B"/>
    <property type="match status" value="2"/>
</dbReference>
<protein>
    <submittedName>
        <fullName evidence="2">Glycosyltransferase</fullName>
    </submittedName>
</protein>
<evidence type="ECO:0000313" key="3">
    <source>
        <dbReference type="Proteomes" id="UP000481643"/>
    </source>
</evidence>
<feature type="domain" description="Glycosyl transferase family 1" evidence="1">
    <location>
        <begin position="160"/>
        <end position="302"/>
    </location>
</feature>
<organism evidence="2 3">
    <name type="scientific">Brucella tritici</name>
    <dbReference type="NCBI Taxonomy" id="94626"/>
    <lineage>
        <taxon>Bacteria</taxon>
        <taxon>Pseudomonadati</taxon>
        <taxon>Pseudomonadota</taxon>
        <taxon>Alphaproteobacteria</taxon>
        <taxon>Hyphomicrobiales</taxon>
        <taxon>Brucellaceae</taxon>
        <taxon>Brucella/Ochrobactrum group</taxon>
        <taxon>Brucella</taxon>
    </lineage>
</organism>
<comment type="caution">
    <text evidence="2">The sequence shown here is derived from an EMBL/GenBank/DDBJ whole genome shotgun (WGS) entry which is preliminary data.</text>
</comment>
<dbReference type="EMBL" id="WBVX01000071">
    <property type="protein sequence ID" value="KAB2673907.1"/>
    <property type="molecule type" value="Genomic_DNA"/>
</dbReference>
<name>A0A6L3Y8M0_9HYPH</name>
<dbReference type="Pfam" id="PF00534">
    <property type="entry name" value="Glycos_transf_1"/>
    <property type="match status" value="1"/>
</dbReference>
<dbReference type="PANTHER" id="PTHR12526">
    <property type="entry name" value="GLYCOSYLTRANSFERASE"/>
    <property type="match status" value="1"/>
</dbReference>
<dbReference type="Proteomes" id="UP000481643">
    <property type="component" value="Unassembled WGS sequence"/>
</dbReference>
<dbReference type="InterPro" id="IPR001296">
    <property type="entry name" value="Glyco_trans_1"/>
</dbReference>
<dbReference type="RefSeq" id="WP_151654640.1">
    <property type="nucleotide sequence ID" value="NZ_WBVX01000071.1"/>
</dbReference>
<proteinExistence type="predicted"/>
<evidence type="ECO:0000259" key="1">
    <source>
        <dbReference type="Pfam" id="PF00534"/>
    </source>
</evidence>
<reference evidence="2 3" key="1">
    <citation type="submission" date="2019-09" db="EMBL/GenBank/DDBJ databases">
        <title>Taxonomic organization of the family Brucellaceae based on a phylogenomic approach.</title>
        <authorList>
            <person name="Leclercq S."/>
            <person name="Cloeckaert A."/>
            <person name="Zygmunt M.S."/>
        </authorList>
    </citation>
    <scope>NUCLEOTIDE SEQUENCE [LARGE SCALE GENOMIC DNA]</scope>
    <source>
        <strain evidence="2 3">WS1830</strain>
    </source>
</reference>
<dbReference type="GO" id="GO:0016757">
    <property type="term" value="F:glycosyltransferase activity"/>
    <property type="evidence" value="ECO:0007669"/>
    <property type="project" value="InterPro"/>
</dbReference>
<sequence>MKILHIILNGGWAGSENVAFSLANDFSTSDEVAILLKRSDHLADDFFVRRLAPSIKVMFCEEGQSDYAMRQQIDAEFPQPDIVHCHLGPAAHFSRRSLSDLICVAHMHIRYYPAQFHHMAGVFAIAPWQIRDVPKHYSGKSFVTPNFLSEFHHEVSDHTPIREELNLPSGVPLIASVGRLNPDKGHDVLIEGMKRAKNKNIHCLIVGRGDDEDYLRRLASDMPNVHFLGFRPDVLNIVKEVDLNISSARSEPFGLSILEAMHLGVQVVCTKSEGAKFLLEHDPARLIENESPDAIASMLDEWNFTTPPKPIYSLDRFDRDKTVHATREAYRSILERT</sequence>